<name>A0A8K0CMK4_IGNLU</name>
<evidence type="ECO:0000313" key="2">
    <source>
        <dbReference type="EMBL" id="KAF2890135.1"/>
    </source>
</evidence>
<evidence type="ECO:0000256" key="1">
    <source>
        <dbReference type="SAM" id="MobiDB-lite"/>
    </source>
</evidence>
<feature type="compositionally biased region" description="Polar residues" evidence="1">
    <location>
        <begin position="34"/>
        <end position="47"/>
    </location>
</feature>
<proteinExistence type="predicted"/>
<protein>
    <submittedName>
        <fullName evidence="2">Uncharacterized protein</fullName>
    </submittedName>
</protein>
<dbReference type="Proteomes" id="UP000801492">
    <property type="component" value="Unassembled WGS sequence"/>
</dbReference>
<dbReference type="EMBL" id="VTPC01057663">
    <property type="protein sequence ID" value="KAF2890135.1"/>
    <property type="molecule type" value="Genomic_DNA"/>
</dbReference>
<comment type="caution">
    <text evidence="2">The sequence shown here is derived from an EMBL/GenBank/DDBJ whole genome shotgun (WGS) entry which is preliminary data.</text>
</comment>
<sequence>MMHGIEENGLLELVHPKQFFDPLRFSSIMVTMDGKSSQPNSDNSRLTSHMDASWDKPANPVNIKSGFTEMCSKKTTSYHLYDGSTCCYAFRKYDTITDKGCGVTIKIVWAFRE</sequence>
<reference evidence="2" key="1">
    <citation type="submission" date="2019-08" db="EMBL/GenBank/DDBJ databases">
        <title>The genome of the North American firefly Photinus pyralis.</title>
        <authorList>
            <consortium name="Photinus pyralis genome working group"/>
            <person name="Fallon T.R."/>
            <person name="Sander Lower S.E."/>
            <person name="Weng J.-K."/>
        </authorList>
    </citation>
    <scope>NUCLEOTIDE SEQUENCE</scope>
    <source>
        <strain evidence="2">TRF0915ILg1</strain>
        <tissue evidence="2">Whole body</tissue>
    </source>
</reference>
<dbReference type="AlphaFoldDB" id="A0A8K0CMK4"/>
<keyword evidence="3" id="KW-1185">Reference proteome</keyword>
<feature type="region of interest" description="Disordered" evidence="1">
    <location>
        <begin position="33"/>
        <end position="57"/>
    </location>
</feature>
<accession>A0A8K0CMK4</accession>
<evidence type="ECO:0000313" key="3">
    <source>
        <dbReference type="Proteomes" id="UP000801492"/>
    </source>
</evidence>
<gene>
    <name evidence="2" type="ORF">ILUMI_16038</name>
</gene>
<organism evidence="2 3">
    <name type="scientific">Ignelater luminosus</name>
    <name type="common">Cucubano</name>
    <name type="synonym">Pyrophorus luminosus</name>
    <dbReference type="NCBI Taxonomy" id="2038154"/>
    <lineage>
        <taxon>Eukaryota</taxon>
        <taxon>Metazoa</taxon>
        <taxon>Ecdysozoa</taxon>
        <taxon>Arthropoda</taxon>
        <taxon>Hexapoda</taxon>
        <taxon>Insecta</taxon>
        <taxon>Pterygota</taxon>
        <taxon>Neoptera</taxon>
        <taxon>Endopterygota</taxon>
        <taxon>Coleoptera</taxon>
        <taxon>Polyphaga</taxon>
        <taxon>Elateriformia</taxon>
        <taxon>Elateroidea</taxon>
        <taxon>Elateridae</taxon>
        <taxon>Agrypninae</taxon>
        <taxon>Pyrophorini</taxon>
        <taxon>Ignelater</taxon>
    </lineage>
</organism>